<gene>
    <name evidence="1" type="ORF">THAR02_03754</name>
</gene>
<dbReference type="EMBL" id="JOKZ01000086">
    <property type="protein sequence ID" value="KKP04162.1"/>
    <property type="molecule type" value="Genomic_DNA"/>
</dbReference>
<comment type="caution">
    <text evidence="1">The sequence shown here is derived from an EMBL/GenBank/DDBJ whole genome shotgun (WGS) entry which is preliminary data.</text>
</comment>
<reference evidence="2" key="1">
    <citation type="journal article" date="2015" name="Genome Announc.">
        <title>Draft whole-genome sequence of the biocontrol agent Trichoderma harzianum T6776.</title>
        <authorList>
            <person name="Baroncelli R."/>
            <person name="Piaggeschi G."/>
            <person name="Fiorini L."/>
            <person name="Bertolini E."/>
            <person name="Zapparata A."/>
            <person name="Pe M.E."/>
            <person name="Sarrocco S."/>
            <person name="Vannacci G."/>
        </authorList>
    </citation>
    <scope>NUCLEOTIDE SEQUENCE [LARGE SCALE GENOMIC DNA]</scope>
    <source>
        <strain evidence="2">T6776</strain>
    </source>
</reference>
<dbReference type="AlphaFoldDB" id="A0A0F9ZVP9"/>
<sequence length="40" mass="4231">MLSTLMLRQLQMPSWAKSSTAAPIKPVASSATLTVLSTVL</sequence>
<accession>A0A0F9ZVP9</accession>
<proteinExistence type="predicted"/>
<protein>
    <submittedName>
        <fullName evidence="1">Uncharacterized protein</fullName>
    </submittedName>
</protein>
<evidence type="ECO:0000313" key="1">
    <source>
        <dbReference type="EMBL" id="KKP04162.1"/>
    </source>
</evidence>
<evidence type="ECO:0000313" key="2">
    <source>
        <dbReference type="Proteomes" id="UP000034112"/>
    </source>
</evidence>
<dbReference type="Proteomes" id="UP000034112">
    <property type="component" value="Unassembled WGS sequence"/>
</dbReference>
<name>A0A0F9ZVP9_TRIHA</name>
<organism evidence="1 2">
    <name type="scientific">Trichoderma harzianum</name>
    <name type="common">Hypocrea lixii</name>
    <dbReference type="NCBI Taxonomy" id="5544"/>
    <lineage>
        <taxon>Eukaryota</taxon>
        <taxon>Fungi</taxon>
        <taxon>Dikarya</taxon>
        <taxon>Ascomycota</taxon>
        <taxon>Pezizomycotina</taxon>
        <taxon>Sordariomycetes</taxon>
        <taxon>Hypocreomycetidae</taxon>
        <taxon>Hypocreales</taxon>
        <taxon>Hypocreaceae</taxon>
        <taxon>Trichoderma</taxon>
    </lineage>
</organism>